<keyword evidence="5" id="KW-1185">Reference proteome</keyword>
<protein>
    <recommendedName>
        <fullName evidence="3">Carrier domain-containing protein</fullName>
    </recommendedName>
</protein>
<gene>
    <name evidence="4" type="ORF">N7G274_003805</name>
</gene>
<name>A0ABR4ACI4_9LECA</name>
<dbReference type="SUPFAM" id="SSF53474">
    <property type="entry name" value="alpha/beta-Hydrolases"/>
    <property type="match status" value="1"/>
</dbReference>
<dbReference type="SMART" id="SM00823">
    <property type="entry name" value="PKS_PP"/>
    <property type="match status" value="1"/>
</dbReference>
<dbReference type="InterPro" id="IPR009081">
    <property type="entry name" value="PP-bd_ACP"/>
</dbReference>
<dbReference type="Pfam" id="PF00975">
    <property type="entry name" value="Thioesterase"/>
    <property type="match status" value="1"/>
</dbReference>
<evidence type="ECO:0000256" key="1">
    <source>
        <dbReference type="ARBA" id="ARBA00022450"/>
    </source>
</evidence>
<dbReference type="PROSITE" id="PS50075">
    <property type="entry name" value="CARRIER"/>
    <property type="match status" value="1"/>
</dbReference>
<accession>A0ABR4ACI4</accession>
<dbReference type="PANTHER" id="PTHR43775:SF37">
    <property type="entry name" value="SI:DKEY-61P9.11"/>
    <property type="match status" value="1"/>
</dbReference>
<keyword evidence="2" id="KW-0597">Phosphoprotein</keyword>
<dbReference type="PANTHER" id="PTHR43775">
    <property type="entry name" value="FATTY ACID SYNTHASE"/>
    <property type="match status" value="1"/>
</dbReference>
<evidence type="ECO:0000259" key="3">
    <source>
        <dbReference type="PROSITE" id="PS50075"/>
    </source>
</evidence>
<keyword evidence="1" id="KW-0596">Phosphopantetheine</keyword>
<feature type="domain" description="Carrier" evidence="3">
    <location>
        <begin position="62"/>
        <end position="139"/>
    </location>
</feature>
<dbReference type="InterPro" id="IPR036736">
    <property type="entry name" value="ACP-like_sf"/>
</dbReference>
<evidence type="ECO:0000256" key="2">
    <source>
        <dbReference type="ARBA" id="ARBA00022553"/>
    </source>
</evidence>
<organism evidence="4 5">
    <name type="scientific">Stereocaulon virgatum</name>
    <dbReference type="NCBI Taxonomy" id="373712"/>
    <lineage>
        <taxon>Eukaryota</taxon>
        <taxon>Fungi</taxon>
        <taxon>Dikarya</taxon>
        <taxon>Ascomycota</taxon>
        <taxon>Pezizomycotina</taxon>
        <taxon>Lecanoromycetes</taxon>
        <taxon>OSLEUM clade</taxon>
        <taxon>Lecanoromycetidae</taxon>
        <taxon>Lecanorales</taxon>
        <taxon>Lecanorineae</taxon>
        <taxon>Stereocaulaceae</taxon>
        <taxon>Stereocaulon</taxon>
    </lineage>
</organism>
<dbReference type="InterPro" id="IPR029058">
    <property type="entry name" value="AB_hydrolase_fold"/>
</dbReference>
<dbReference type="InterPro" id="IPR020806">
    <property type="entry name" value="PKS_PP-bd"/>
</dbReference>
<dbReference type="Gene3D" id="1.10.1200.10">
    <property type="entry name" value="ACP-like"/>
    <property type="match status" value="1"/>
</dbReference>
<reference evidence="4 5" key="1">
    <citation type="submission" date="2024-09" db="EMBL/GenBank/DDBJ databases">
        <title>Rethinking Asexuality: The Enigmatic Case of Functional Sexual Genes in Lepraria (Stereocaulaceae).</title>
        <authorList>
            <person name="Doellman M."/>
            <person name="Sun Y."/>
            <person name="Barcenas-Pena A."/>
            <person name="Lumbsch H.T."/>
            <person name="Grewe F."/>
        </authorList>
    </citation>
    <scope>NUCLEOTIDE SEQUENCE [LARGE SCALE GENOMIC DNA]</scope>
    <source>
        <strain evidence="4 5">Mercado 3170</strain>
    </source>
</reference>
<comment type="caution">
    <text evidence="4">The sequence shown here is derived from an EMBL/GenBank/DDBJ whole genome shotgun (WGS) entry which is preliminary data.</text>
</comment>
<dbReference type="InterPro" id="IPR001031">
    <property type="entry name" value="Thioesterase"/>
</dbReference>
<dbReference type="Pfam" id="PF00550">
    <property type="entry name" value="PP-binding"/>
    <property type="match status" value="1"/>
</dbReference>
<dbReference type="SUPFAM" id="SSF47336">
    <property type="entry name" value="ACP-like"/>
    <property type="match status" value="1"/>
</dbReference>
<sequence length="422" mass="47197">MLHISVRPYVIALSDDSQLPKSTLGKVSRARLRSLVEGGHFAKQTEIRNLILQDSRRRSVQLQANQAERLLLEDFSDILGIDSLSWGPETPIFELGVASIDLIRLKQRIRDRLGVEIPITVLLINPTTRSMARALQGLNASSTYNPVVPLRPEGTKTPLWLIHPGVGEILVFLGLSQQINDRPIYALRARGFDGEPYFSTINETVTTYHTAIKRTQPTGPYALAGYSFGTMLAFEIAKRIELSSSDEVRFLGSFNLPPHIQWRMRQLDWTACLLHLCYFLDLKSESHADALSSELRQHKSSLETAVSTILEGVNAQRMAELSLNAAALTNWADLTHSLQSMAVDYEPGGAVAAMDVFYAQPLSVSARSKEEWLTLHLSKWAGFCRTKPRFHEVGGAYYTMLSPEHVQGFANKLKEVLEAREL</sequence>
<dbReference type="Gene3D" id="3.40.50.1820">
    <property type="entry name" value="alpha/beta hydrolase"/>
    <property type="match status" value="1"/>
</dbReference>
<proteinExistence type="predicted"/>
<dbReference type="EMBL" id="JBEFKJ010000011">
    <property type="protein sequence ID" value="KAL2043498.1"/>
    <property type="molecule type" value="Genomic_DNA"/>
</dbReference>
<evidence type="ECO:0000313" key="4">
    <source>
        <dbReference type="EMBL" id="KAL2043498.1"/>
    </source>
</evidence>
<dbReference type="Proteomes" id="UP001590950">
    <property type="component" value="Unassembled WGS sequence"/>
</dbReference>
<dbReference type="InterPro" id="IPR050091">
    <property type="entry name" value="PKS_NRPS_Biosynth_Enz"/>
</dbReference>
<evidence type="ECO:0000313" key="5">
    <source>
        <dbReference type="Proteomes" id="UP001590950"/>
    </source>
</evidence>